<reference evidence="4 5" key="1">
    <citation type="submission" date="2019-01" db="EMBL/GenBank/DDBJ databases">
        <authorList>
            <person name="Ruckert C."/>
            <person name="Busche T."/>
            <person name="Kalinowski J."/>
        </authorList>
    </citation>
    <scope>NUCLEOTIDE SEQUENCE [LARGE SCALE GENOMIC DNA]</scope>
    <source>
        <strain evidence="4 5">136/3</strain>
    </source>
</reference>
<evidence type="ECO:0000313" key="5">
    <source>
        <dbReference type="Proteomes" id="UP000288929"/>
    </source>
</evidence>
<dbReference type="Proteomes" id="UP000288929">
    <property type="component" value="Chromosome"/>
</dbReference>
<evidence type="ECO:0000256" key="3">
    <source>
        <dbReference type="RuleBase" id="RU362132"/>
    </source>
</evidence>
<name>A0A410WBP5_9CORY</name>
<comment type="similarity">
    <text evidence="1 3">Belongs to the TPP enzyme family.</text>
</comment>
<dbReference type="InterPro" id="IPR012001">
    <property type="entry name" value="Thiamin_PyroP_enz_TPP-bd_dom"/>
</dbReference>
<dbReference type="OrthoDB" id="4959782at2"/>
<dbReference type="GO" id="GO:0052737">
    <property type="term" value="F:pyruvate dehydrogenase (quinone) activity"/>
    <property type="evidence" value="ECO:0007669"/>
    <property type="project" value="UniProtKB-EC"/>
</dbReference>
<dbReference type="GO" id="GO:0000287">
    <property type="term" value="F:magnesium ion binding"/>
    <property type="evidence" value="ECO:0007669"/>
    <property type="project" value="InterPro"/>
</dbReference>
<dbReference type="InterPro" id="IPR047212">
    <property type="entry name" value="TPP_POXB-like"/>
</dbReference>
<evidence type="ECO:0000256" key="1">
    <source>
        <dbReference type="ARBA" id="ARBA00007812"/>
    </source>
</evidence>
<dbReference type="InterPro" id="IPR029035">
    <property type="entry name" value="DHS-like_NAD/FAD-binding_dom"/>
</dbReference>
<sequence>MSQSFAEQLVQHLEALGVRRVYGLVGDSLNPITDAISHSSIEWVHVHHEEAAAFAAGAESLLTGELAVCAGSCGPGNTHLLQGLYDSHRNRAKVLALASHIPTPNIGSEYHQETHPTKVFEDASAYCEMVHNPAQGAQALHHAIQSTLLGNGVSVLVLPGDVSKLDAVKHSSLDGHYSDIAPTVVPPKPQVDALVKAINEADSVAFFAGYGAVPAREELLELAQKIKAPIGHALRGKMGLQPDNPFDVGMTGLLGYGACHEAIHEADLTILVGTDFPYRDFLPEQVAQIDVDGTRLGRRTSTKYPVHGDAKVTLRQLIDAVEPKEDDSFLRKMLKVHEKKTEHVVNAYARSDHNQVPLHPEFVAATLDKEADPNAIVTVDTGMCTVWGARYMNNPGDRQLLASFRHGTMANALPQAIGAQLAHPERQVVAMCGDGGLAMLLGELITVRLHELPLKMVVFNNSALGMVKLEMMVEGLPTFGTDNGSVNYAAIAEGVGIKSIRVTEPEQLRPALQEAMQHDGPVLVDAVTNPDSLSVPPDITAEMIAGFAKSSARTAIQGGFRELIDLAKSNIRNMPR</sequence>
<dbReference type="SUPFAM" id="SSF52467">
    <property type="entry name" value="DHS-like NAD/FAD-binding domain"/>
    <property type="match status" value="1"/>
</dbReference>
<dbReference type="InterPro" id="IPR011766">
    <property type="entry name" value="TPP_enzyme_TPP-bd"/>
</dbReference>
<keyword evidence="2 3" id="KW-0786">Thiamine pyrophosphate</keyword>
<dbReference type="GO" id="GO:0030976">
    <property type="term" value="F:thiamine pyrophosphate binding"/>
    <property type="evidence" value="ECO:0007669"/>
    <property type="project" value="InterPro"/>
</dbReference>
<dbReference type="EC" id="1.2.5.1" evidence="4"/>
<dbReference type="Gene3D" id="3.40.50.970">
    <property type="match status" value="2"/>
</dbReference>
<dbReference type="InterPro" id="IPR029061">
    <property type="entry name" value="THDP-binding"/>
</dbReference>
<organism evidence="4 5">
    <name type="scientific">Corynebacterium pelargi</name>
    <dbReference type="NCBI Taxonomy" id="1471400"/>
    <lineage>
        <taxon>Bacteria</taxon>
        <taxon>Bacillati</taxon>
        <taxon>Actinomycetota</taxon>
        <taxon>Actinomycetes</taxon>
        <taxon>Mycobacteriales</taxon>
        <taxon>Corynebacteriaceae</taxon>
        <taxon>Corynebacterium</taxon>
    </lineage>
</organism>
<dbReference type="InterPro" id="IPR000399">
    <property type="entry name" value="TPP-bd_CS"/>
</dbReference>
<keyword evidence="4" id="KW-0830">Ubiquinone</keyword>
<accession>A0A410WBP5</accession>
<evidence type="ECO:0000256" key="2">
    <source>
        <dbReference type="ARBA" id="ARBA00023052"/>
    </source>
</evidence>
<dbReference type="Pfam" id="PF00205">
    <property type="entry name" value="TPP_enzyme_M"/>
    <property type="match status" value="1"/>
</dbReference>
<dbReference type="PANTHER" id="PTHR42981">
    <property type="entry name" value="PYRUVATE DEHYDROGENASE [UBIQUINONE]"/>
    <property type="match status" value="1"/>
</dbReference>
<dbReference type="KEGG" id="cpeg:CPELA_10605"/>
<dbReference type="PROSITE" id="PS00187">
    <property type="entry name" value="TPP_ENZYMES"/>
    <property type="match status" value="1"/>
</dbReference>
<dbReference type="Pfam" id="PF02775">
    <property type="entry name" value="TPP_enzyme_C"/>
    <property type="match status" value="1"/>
</dbReference>
<protein>
    <submittedName>
        <fullName evidence="4">Pyruvate dehydrogenase [ubiquinone]</fullName>
        <ecNumber evidence="4">1.2.5.1</ecNumber>
    </submittedName>
</protein>
<keyword evidence="4" id="KW-0670">Pyruvate</keyword>
<dbReference type="InterPro" id="IPR012000">
    <property type="entry name" value="Thiamin_PyroP_enz_cen_dom"/>
</dbReference>
<dbReference type="AlphaFoldDB" id="A0A410WBP5"/>
<dbReference type="PANTHER" id="PTHR42981:SF2">
    <property type="entry name" value="PYRUVATE DEHYDROGENASE [UBIQUINONE]"/>
    <property type="match status" value="1"/>
</dbReference>
<dbReference type="Gene3D" id="3.40.50.1220">
    <property type="entry name" value="TPP-binding domain"/>
    <property type="match status" value="1"/>
</dbReference>
<gene>
    <name evidence="4" type="primary">poxB2</name>
    <name evidence="4" type="ORF">CPELA_10605</name>
</gene>
<dbReference type="InterPro" id="IPR047211">
    <property type="entry name" value="POXB-like"/>
</dbReference>
<dbReference type="EMBL" id="CP035299">
    <property type="protein sequence ID" value="QAU53366.1"/>
    <property type="molecule type" value="Genomic_DNA"/>
</dbReference>
<proteinExistence type="inferred from homology"/>
<keyword evidence="4" id="KW-0560">Oxidoreductase</keyword>
<evidence type="ECO:0000313" key="4">
    <source>
        <dbReference type="EMBL" id="QAU53366.1"/>
    </source>
</evidence>
<dbReference type="RefSeq" id="WP_128890661.1">
    <property type="nucleotide sequence ID" value="NZ_BMCX01000002.1"/>
</dbReference>
<keyword evidence="5" id="KW-1185">Reference proteome</keyword>
<dbReference type="CDD" id="cd02014">
    <property type="entry name" value="TPP_POX"/>
    <property type="match status" value="1"/>
</dbReference>
<dbReference type="SUPFAM" id="SSF52518">
    <property type="entry name" value="Thiamin diphosphate-binding fold (THDP-binding)"/>
    <property type="match status" value="2"/>
</dbReference>
<dbReference type="Pfam" id="PF02776">
    <property type="entry name" value="TPP_enzyme_N"/>
    <property type="match status" value="1"/>
</dbReference>